<gene>
    <name evidence="2" type="ORF">GE061_014142</name>
</gene>
<name>A0A8S9XR14_APOLU</name>
<comment type="caution">
    <text evidence="2">The sequence shown here is derived from an EMBL/GenBank/DDBJ whole genome shotgun (WGS) entry which is preliminary data.</text>
</comment>
<dbReference type="Proteomes" id="UP000466442">
    <property type="component" value="Linkage Group LG5"/>
</dbReference>
<organism evidence="2 3">
    <name type="scientific">Apolygus lucorum</name>
    <name type="common">Small green plant bug</name>
    <name type="synonym">Lygocoris lucorum</name>
    <dbReference type="NCBI Taxonomy" id="248454"/>
    <lineage>
        <taxon>Eukaryota</taxon>
        <taxon>Metazoa</taxon>
        <taxon>Ecdysozoa</taxon>
        <taxon>Arthropoda</taxon>
        <taxon>Hexapoda</taxon>
        <taxon>Insecta</taxon>
        <taxon>Pterygota</taxon>
        <taxon>Neoptera</taxon>
        <taxon>Paraneoptera</taxon>
        <taxon>Hemiptera</taxon>
        <taxon>Heteroptera</taxon>
        <taxon>Panheteroptera</taxon>
        <taxon>Cimicomorpha</taxon>
        <taxon>Miridae</taxon>
        <taxon>Mirini</taxon>
        <taxon>Apolygus</taxon>
    </lineage>
</organism>
<dbReference type="AlphaFoldDB" id="A0A8S9XR14"/>
<protein>
    <submittedName>
        <fullName evidence="2">Uncharacterized protein</fullName>
    </submittedName>
</protein>
<sequence length="132" mass="14722">MSRAGKVNMVLSVLLSVRLLRRGLSQVEQLTVLGYRLKDIKQFTQYGVSSSLLGTGCRAVCSVWIWSSLLSMDLEQFAQYGVSSSLLSMDLEQFAQYGSGAVRSIWSLEQFAQYTVSSSSLSMWCLAVRYPQ</sequence>
<reference evidence="2" key="1">
    <citation type="journal article" date="2021" name="Mol. Ecol. Resour.">
        <title>Apolygus lucorum genome provides insights into omnivorousness and mesophyll feeding.</title>
        <authorList>
            <person name="Liu Y."/>
            <person name="Liu H."/>
            <person name="Wang H."/>
            <person name="Huang T."/>
            <person name="Liu B."/>
            <person name="Yang B."/>
            <person name="Yin L."/>
            <person name="Li B."/>
            <person name="Zhang Y."/>
            <person name="Zhang S."/>
            <person name="Jiang F."/>
            <person name="Zhang X."/>
            <person name="Ren Y."/>
            <person name="Wang B."/>
            <person name="Wang S."/>
            <person name="Lu Y."/>
            <person name="Wu K."/>
            <person name="Fan W."/>
            <person name="Wang G."/>
        </authorList>
    </citation>
    <scope>NUCLEOTIDE SEQUENCE</scope>
    <source>
        <strain evidence="2">12Hb</strain>
    </source>
</reference>
<proteinExistence type="predicted"/>
<accession>A0A8S9XR14</accession>
<evidence type="ECO:0000313" key="2">
    <source>
        <dbReference type="EMBL" id="KAF6211029.1"/>
    </source>
</evidence>
<feature type="chain" id="PRO_5035851221" evidence="1">
    <location>
        <begin position="26"/>
        <end position="132"/>
    </location>
</feature>
<feature type="signal peptide" evidence="1">
    <location>
        <begin position="1"/>
        <end position="25"/>
    </location>
</feature>
<evidence type="ECO:0000256" key="1">
    <source>
        <dbReference type="SAM" id="SignalP"/>
    </source>
</evidence>
<keyword evidence="3" id="KW-1185">Reference proteome</keyword>
<keyword evidence="1" id="KW-0732">Signal</keyword>
<dbReference type="EMBL" id="WIXP02000005">
    <property type="protein sequence ID" value="KAF6211029.1"/>
    <property type="molecule type" value="Genomic_DNA"/>
</dbReference>
<evidence type="ECO:0000313" key="3">
    <source>
        <dbReference type="Proteomes" id="UP000466442"/>
    </source>
</evidence>